<dbReference type="InterPro" id="IPR011990">
    <property type="entry name" value="TPR-like_helical_dom_sf"/>
</dbReference>
<dbReference type="EMBL" id="QUTI01020881">
    <property type="protein sequence ID" value="RLO08916.1"/>
    <property type="molecule type" value="Genomic_DNA"/>
</dbReference>
<proteinExistence type="predicted"/>
<reference evidence="2 3" key="1">
    <citation type="journal article" date="2018" name="J. Invertebr. Pathol.">
        <title>New genotyping method for the causative agent of crayfish plague (Aphanomyces astaci) based on whole genome data.</title>
        <authorList>
            <person name="Minardi D."/>
            <person name="Studholme D.J."/>
            <person name="van der Giezen M."/>
            <person name="Pretto T."/>
            <person name="Oidtmann B."/>
        </authorList>
    </citation>
    <scope>NUCLEOTIDE SEQUENCE [LARGE SCALE GENOMIC DNA]</scope>
    <source>
        <strain evidence="2 3">KB13</strain>
    </source>
</reference>
<dbReference type="SUPFAM" id="SSF48452">
    <property type="entry name" value="TPR-like"/>
    <property type="match status" value="1"/>
</dbReference>
<organism evidence="2 3">
    <name type="scientific">Aphanomyces astaci</name>
    <name type="common">Crayfish plague agent</name>
    <dbReference type="NCBI Taxonomy" id="112090"/>
    <lineage>
        <taxon>Eukaryota</taxon>
        <taxon>Sar</taxon>
        <taxon>Stramenopiles</taxon>
        <taxon>Oomycota</taxon>
        <taxon>Saprolegniomycetes</taxon>
        <taxon>Saprolegniales</taxon>
        <taxon>Verrucalvaceae</taxon>
        <taxon>Aphanomyces</taxon>
    </lineage>
</organism>
<feature type="region of interest" description="Disordered" evidence="1">
    <location>
        <begin position="1"/>
        <end position="44"/>
    </location>
</feature>
<comment type="caution">
    <text evidence="2">The sequence shown here is derived from an EMBL/GenBank/DDBJ whole genome shotgun (WGS) entry which is preliminary data.</text>
</comment>
<feature type="compositionally biased region" description="Basic residues" evidence="1">
    <location>
        <begin position="8"/>
        <end position="19"/>
    </location>
</feature>
<sequence length="475" mass="53225">MKDISQRQKVRSARKGRSKKGAEIFHERRNDSVQQTRDKKKQARKRLRMVQIQRHVDKKLDHLRAYPVDVVHVVKRPKGPLKPEEWKLRGAARPAALLARIANGECDVDGNEFKAPDPTKDFYEEMRGRFAEHNDTLEYLRLRKDLALATCAAGMMEAGIAHFEECIELDPTDAACARDGLVCALIDEGRADEARGLIDRYENVSPVLEYCRTIIEYVSWEVLEEDGSSEDVVQAAFTKAWDGNPFIGVFIAGLDAFNAVVEYVEDIKNPPKVGVWLDTVGAQAWIQKEVAARGIPQATEVHCADPMYLGMYATAVEMYQEELDEAAAAAAEDDNQDMHGDGHDDQAEILDSSQHHDAEANWHPVFQAGCHFWQNAVTGECVADESMGCSPCPFHQPEVACEWNADDDEPDGDLAPFPPSFQFLDAAAARTNPQILMVMMAITLSWLLFDDVAKAAKNKHINKSVHHVVMRKSER</sequence>
<name>A0A9X8E461_APHAT</name>
<evidence type="ECO:0000256" key="1">
    <source>
        <dbReference type="SAM" id="MobiDB-lite"/>
    </source>
</evidence>
<evidence type="ECO:0000313" key="3">
    <source>
        <dbReference type="Proteomes" id="UP000275652"/>
    </source>
</evidence>
<dbReference type="AlphaFoldDB" id="A0A9X8E461"/>
<evidence type="ECO:0000313" key="2">
    <source>
        <dbReference type="EMBL" id="RLO08916.1"/>
    </source>
</evidence>
<accession>A0A9X8E461</accession>
<gene>
    <name evidence="2" type="ORF">DYB28_004418</name>
</gene>
<feature type="compositionally biased region" description="Basic and acidic residues" evidence="1">
    <location>
        <begin position="20"/>
        <end position="31"/>
    </location>
</feature>
<dbReference type="Proteomes" id="UP000275652">
    <property type="component" value="Unassembled WGS sequence"/>
</dbReference>
<protein>
    <submittedName>
        <fullName evidence="2">Uncharacterized protein</fullName>
    </submittedName>
</protein>